<keyword evidence="3" id="KW-1185">Reference proteome</keyword>
<accession>F2IHX2</accession>
<dbReference type="AlphaFoldDB" id="F2IHX2"/>
<name>F2IHX2_FLUTR</name>
<dbReference type="Gene3D" id="3.10.450.50">
    <property type="match status" value="1"/>
</dbReference>
<dbReference type="EMBL" id="CP002542">
    <property type="protein sequence ID" value="AEA45931.1"/>
    <property type="molecule type" value="Genomic_DNA"/>
</dbReference>
<gene>
    <name evidence="2" type="ordered locus">Fluta_3967</name>
</gene>
<reference evidence="3" key="2">
    <citation type="submission" date="2011-02" db="EMBL/GenBank/DDBJ databases">
        <title>The complete genome of Fluviicola taffensis DSM 16823.</title>
        <authorList>
            <consortium name="US DOE Joint Genome Institute (JGI-PGF)"/>
            <person name="Lucas S."/>
            <person name="Copeland A."/>
            <person name="Lapidus A."/>
            <person name="Bruce D."/>
            <person name="Goodwin L."/>
            <person name="Pitluck S."/>
            <person name="Kyrpides N."/>
            <person name="Mavromatis K."/>
            <person name="Ivanova N."/>
            <person name="Mikhailova N."/>
            <person name="Pagani I."/>
            <person name="Chertkov O."/>
            <person name="Detter J.C."/>
            <person name="Han C."/>
            <person name="Tapia R."/>
            <person name="Land M."/>
            <person name="Hauser L."/>
            <person name="Markowitz V."/>
            <person name="Cheng J.-F."/>
            <person name="Hugenholtz P."/>
            <person name="Woyke T."/>
            <person name="Wu D."/>
            <person name="Tindall B."/>
            <person name="Pomrenke H.G."/>
            <person name="Brambilla E."/>
            <person name="Klenk H.-P."/>
            <person name="Eisen J.A."/>
        </authorList>
    </citation>
    <scope>NUCLEOTIDE SEQUENCE [LARGE SCALE GENOMIC DNA]</scope>
    <source>
        <strain evidence="3">DSM 16823 / RW262 / RW262</strain>
    </source>
</reference>
<evidence type="ECO:0000259" key="1">
    <source>
        <dbReference type="Pfam" id="PF12680"/>
    </source>
</evidence>
<protein>
    <recommendedName>
        <fullName evidence="1">SnoaL-like domain-containing protein</fullName>
    </recommendedName>
</protein>
<evidence type="ECO:0000313" key="2">
    <source>
        <dbReference type="EMBL" id="AEA45931.1"/>
    </source>
</evidence>
<reference evidence="2 3" key="1">
    <citation type="journal article" date="2011" name="Stand. Genomic Sci.">
        <title>Complete genome sequence of the gliding freshwater bacterium Fluviicola taffensis type strain (RW262).</title>
        <authorList>
            <person name="Woyke T."/>
            <person name="Chertkov O."/>
            <person name="Lapidus A."/>
            <person name="Nolan M."/>
            <person name="Lucas S."/>
            <person name="Del Rio T.G."/>
            <person name="Tice H."/>
            <person name="Cheng J.F."/>
            <person name="Tapia R."/>
            <person name="Han C."/>
            <person name="Goodwin L."/>
            <person name="Pitluck S."/>
            <person name="Liolios K."/>
            <person name="Pagani I."/>
            <person name="Ivanova N."/>
            <person name="Huntemann M."/>
            <person name="Mavromatis K."/>
            <person name="Mikhailova N."/>
            <person name="Pati A."/>
            <person name="Chen A."/>
            <person name="Palaniappan K."/>
            <person name="Land M."/>
            <person name="Hauser L."/>
            <person name="Brambilla E.M."/>
            <person name="Rohde M."/>
            <person name="Mwirichia R."/>
            <person name="Sikorski J."/>
            <person name="Tindall B.J."/>
            <person name="Goker M."/>
            <person name="Bristow J."/>
            <person name="Eisen J.A."/>
            <person name="Markowitz V."/>
            <person name="Hugenholtz P."/>
            <person name="Klenk H.P."/>
            <person name="Kyrpides N.C."/>
        </authorList>
    </citation>
    <scope>NUCLEOTIDE SEQUENCE [LARGE SCALE GENOMIC DNA]</scope>
    <source>
        <strain evidence="3">DSM 16823 / RW262 / RW262</strain>
    </source>
</reference>
<dbReference type="SUPFAM" id="SSF54427">
    <property type="entry name" value="NTF2-like"/>
    <property type="match status" value="1"/>
</dbReference>
<dbReference type="eggNOG" id="COG4538">
    <property type="taxonomic scope" value="Bacteria"/>
</dbReference>
<dbReference type="KEGG" id="fte:Fluta_3967"/>
<sequence>MNIMTAPITTLINSAYSAFNARDIDAALTTFHPQILWPKAFEGGYVKGHAEIREYWTRQWNEINPKVEPISIKQRQNGIVEVQVHQLVTDLEGKELFNGSVKHIYTIQNKLLAKMDIELA</sequence>
<dbReference type="HOGENOM" id="CLU_155949_0_0_10"/>
<dbReference type="Proteomes" id="UP000007463">
    <property type="component" value="Chromosome"/>
</dbReference>
<dbReference type="STRING" id="755732.Fluta_3967"/>
<feature type="domain" description="SnoaL-like" evidence="1">
    <location>
        <begin position="15"/>
        <end position="111"/>
    </location>
</feature>
<dbReference type="InterPro" id="IPR032710">
    <property type="entry name" value="NTF2-like_dom_sf"/>
</dbReference>
<dbReference type="Pfam" id="PF12680">
    <property type="entry name" value="SnoaL_2"/>
    <property type="match status" value="1"/>
</dbReference>
<dbReference type="InterPro" id="IPR037401">
    <property type="entry name" value="SnoaL-like"/>
</dbReference>
<organism evidence="2 3">
    <name type="scientific">Fluviicola taffensis (strain DSM 16823 / NCIMB 13979 / RW262)</name>
    <dbReference type="NCBI Taxonomy" id="755732"/>
    <lineage>
        <taxon>Bacteria</taxon>
        <taxon>Pseudomonadati</taxon>
        <taxon>Bacteroidota</taxon>
        <taxon>Flavobacteriia</taxon>
        <taxon>Flavobacteriales</taxon>
        <taxon>Crocinitomicaceae</taxon>
        <taxon>Fluviicola</taxon>
    </lineage>
</organism>
<evidence type="ECO:0000313" key="3">
    <source>
        <dbReference type="Proteomes" id="UP000007463"/>
    </source>
</evidence>
<dbReference type="RefSeq" id="WP_013688688.1">
    <property type="nucleotide sequence ID" value="NC_015321.1"/>
</dbReference>
<proteinExistence type="predicted"/>